<dbReference type="EMBL" id="LAZR01031800">
    <property type="protein sequence ID" value="KKL52700.1"/>
    <property type="molecule type" value="Genomic_DNA"/>
</dbReference>
<accession>A0A0F9F620</accession>
<reference evidence="1" key="1">
    <citation type="journal article" date="2015" name="Nature">
        <title>Complex archaea that bridge the gap between prokaryotes and eukaryotes.</title>
        <authorList>
            <person name="Spang A."/>
            <person name="Saw J.H."/>
            <person name="Jorgensen S.L."/>
            <person name="Zaremba-Niedzwiedzka K."/>
            <person name="Martijn J."/>
            <person name="Lind A.E."/>
            <person name="van Eijk R."/>
            <person name="Schleper C."/>
            <person name="Guy L."/>
            <person name="Ettema T.J."/>
        </authorList>
    </citation>
    <scope>NUCLEOTIDE SEQUENCE</scope>
</reference>
<protein>
    <submittedName>
        <fullName evidence="1">Uncharacterized protein</fullName>
    </submittedName>
</protein>
<gene>
    <name evidence="1" type="ORF">LCGC14_2282860</name>
</gene>
<comment type="caution">
    <text evidence="1">The sequence shown here is derived from an EMBL/GenBank/DDBJ whole genome shotgun (WGS) entry which is preliminary data.</text>
</comment>
<name>A0A0F9F620_9ZZZZ</name>
<evidence type="ECO:0000313" key="1">
    <source>
        <dbReference type="EMBL" id="KKL52700.1"/>
    </source>
</evidence>
<sequence>MIMDVRIGGNRVQFATQTQHLSPESLVTLRKLFIGDETPDFYEGLLAGLAAVYQMLLNMPPDFVTQFTGESIAYIAAGKHKTS</sequence>
<proteinExistence type="predicted"/>
<dbReference type="AlphaFoldDB" id="A0A0F9F620"/>
<organism evidence="1">
    <name type="scientific">marine sediment metagenome</name>
    <dbReference type="NCBI Taxonomy" id="412755"/>
    <lineage>
        <taxon>unclassified sequences</taxon>
        <taxon>metagenomes</taxon>
        <taxon>ecological metagenomes</taxon>
    </lineage>
</organism>